<feature type="compositionally biased region" description="Low complexity" evidence="1">
    <location>
        <begin position="451"/>
        <end position="473"/>
    </location>
</feature>
<dbReference type="Pfam" id="PF12550">
    <property type="entry name" value="GCR1_C"/>
    <property type="match status" value="2"/>
</dbReference>
<feature type="compositionally biased region" description="Low complexity" evidence="1">
    <location>
        <begin position="794"/>
        <end position="807"/>
    </location>
</feature>
<feature type="domain" description="Transcription activator GCR1-like" evidence="2">
    <location>
        <begin position="579"/>
        <end position="656"/>
    </location>
</feature>
<sequence length="847" mass="94117">MNNDLITKHFIRKREAEEDHGDYRKEQGSPRRQRQPPPAPLVATITTAEDEAAIQRLVALAAKANDPAVPASFHQSVSQGHDHLSIRKVFSSLVTVLDRHNDTSSQTPSFQETCNEDPLQTAIASEGVLLWREFCISRAYDDDDRVTPEKLLDYVDLICLPYDNLQQRKEIISNLDGSYPLLVLSLQALVRPVLQLWVHKGHPLDADMEFSQQAFTEGSIAEEEEREGNGQDDRSDTDYQSETWCDMPRDADLARGLDELEDEDIDWSKETAVVQENALKPMFAKKKPDSVNILSATATTLPVKHAFSSASALAAPAWKHGRYKANEFKVPTMYNNLRTVDNKSPTPTYNLTLTEYVVELLEEWRFGLDDQMSIQDLNKQYGPRWRRKEQDYYYHVKITIVREFKRLVSEEGMEDDEAVAYLVTKQGTKATETLYNELCQERSPRNKVAGKKSSTLSDPTLSSSSSPKTLSDSETVPSSSGGTSNALISPAKFGKSSAKDVGVMKQATLSPSKGSISDNHATKKEPLTHTATTTSVPTDLMSWRQGFKNKTQYCAPTPGMPEVWDDVTLDRTYRFPIFDDIVAVDDLWKFWTQGWDGGPSVQERSVVHGATWRKAAYDPTIAQWYAPRYKVVQEIRRLVEQGWSESEAVDGIEALRRDFSMEGLAKHLASLNDIPVAISDATNPDAHTTMVAQARSAALSNAASGSGLTSPMGHVGGRCAPRSRHLQATTAIQEPLTEEVIPPIICGREDLAITVSQFNGRTGGRFESTTSTTTSGAHSRGTETVSLPRTAGNRRPAPSGSSSSSSLSRRRRSRSDGAGTPLDSVSVSKYMNNQRRPRIQVKKEDRE</sequence>
<evidence type="ECO:0000313" key="4">
    <source>
        <dbReference type="Proteomes" id="UP000748756"/>
    </source>
</evidence>
<feature type="region of interest" description="Disordered" evidence="1">
    <location>
        <begin position="437"/>
        <end position="489"/>
    </location>
</feature>
<dbReference type="AlphaFoldDB" id="A0A9P5S5A8"/>
<feature type="compositionally biased region" description="Basic and acidic residues" evidence="1">
    <location>
        <begin position="13"/>
        <end position="29"/>
    </location>
</feature>
<evidence type="ECO:0000259" key="2">
    <source>
        <dbReference type="Pfam" id="PF12550"/>
    </source>
</evidence>
<dbReference type="Proteomes" id="UP000748756">
    <property type="component" value="Unassembled WGS sequence"/>
</dbReference>
<keyword evidence="4" id="KW-1185">Reference proteome</keyword>
<dbReference type="PANTHER" id="PTHR37784:SF1">
    <property type="entry name" value="GLYCOLYTIC GENES TRANSCRIPTIONAL ACTIVATOR GCR1"/>
    <property type="match status" value="1"/>
</dbReference>
<dbReference type="GO" id="GO:0060963">
    <property type="term" value="P:positive regulation of ribosomal protein gene transcription by RNA polymerase II"/>
    <property type="evidence" value="ECO:0007669"/>
    <property type="project" value="TreeGrafter"/>
</dbReference>
<dbReference type="EMBL" id="JAAAUQ010000066">
    <property type="protein sequence ID" value="KAF9155447.1"/>
    <property type="molecule type" value="Genomic_DNA"/>
</dbReference>
<evidence type="ECO:0000313" key="3">
    <source>
        <dbReference type="EMBL" id="KAF9155447.1"/>
    </source>
</evidence>
<feature type="compositionally biased region" description="Polar residues" evidence="1">
    <location>
        <begin position="474"/>
        <end position="487"/>
    </location>
</feature>
<feature type="compositionally biased region" description="Basic and acidic residues" evidence="1">
    <location>
        <begin position="227"/>
        <end position="237"/>
    </location>
</feature>
<protein>
    <recommendedName>
        <fullName evidence="2">Transcription activator GCR1-like domain-containing protein</fullName>
    </recommendedName>
</protein>
<gene>
    <name evidence="3" type="ORF">BG015_009823</name>
</gene>
<accession>A0A9P5S5A8</accession>
<comment type="caution">
    <text evidence="3">The sequence shown here is derived from an EMBL/GenBank/DDBJ whole genome shotgun (WGS) entry which is preliminary data.</text>
</comment>
<dbReference type="GO" id="GO:0000981">
    <property type="term" value="F:DNA-binding transcription factor activity, RNA polymerase II-specific"/>
    <property type="evidence" value="ECO:0007669"/>
    <property type="project" value="TreeGrafter"/>
</dbReference>
<feature type="region of interest" description="Disordered" evidence="1">
    <location>
        <begin position="219"/>
        <end position="244"/>
    </location>
</feature>
<feature type="compositionally biased region" description="Polar residues" evidence="1">
    <location>
        <begin position="823"/>
        <end position="834"/>
    </location>
</feature>
<dbReference type="OrthoDB" id="428577at2759"/>
<feature type="region of interest" description="Disordered" evidence="1">
    <location>
        <begin position="760"/>
        <end position="847"/>
    </location>
</feature>
<reference evidence="3" key="1">
    <citation type="journal article" date="2020" name="Fungal Divers.">
        <title>Resolving the Mortierellaceae phylogeny through synthesis of multi-gene phylogenetics and phylogenomics.</title>
        <authorList>
            <person name="Vandepol N."/>
            <person name="Liber J."/>
            <person name="Desiro A."/>
            <person name="Na H."/>
            <person name="Kennedy M."/>
            <person name="Barry K."/>
            <person name="Grigoriev I.V."/>
            <person name="Miller A.N."/>
            <person name="O'Donnell K."/>
            <person name="Stajich J.E."/>
            <person name="Bonito G."/>
        </authorList>
    </citation>
    <scope>NUCLEOTIDE SEQUENCE</scope>
    <source>
        <strain evidence="3">NRRL 6426</strain>
    </source>
</reference>
<feature type="region of interest" description="Disordered" evidence="1">
    <location>
        <begin position="1"/>
        <end position="39"/>
    </location>
</feature>
<feature type="compositionally biased region" description="Low complexity" evidence="1">
    <location>
        <begin position="765"/>
        <end position="779"/>
    </location>
</feature>
<name>A0A9P5S5A8_9FUNG</name>
<proteinExistence type="predicted"/>
<evidence type="ECO:0000256" key="1">
    <source>
        <dbReference type="SAM" id="MobiDB-lite"/>
    </source>
</evidence>
<dbReference type="InterPro" id="IPR052146">
    <property type="entry name" value="HOT1"/>
</dbReference>
<dbReference type="InterPro" id="IPR022210">
    <property type="entry name" value="TF_GCR1-like"/>
</dbReference>
<feature type="region of interest" description="Disordered" evidence="1">
    <location>
        <begin position="509"/>
        <end position="529"/>
    </location>
</feature>
<feature type="compositionally biased region" description="Polar residues" evidence="1">
    <location>
        <begin position="509"/>
        <end position="519"/>
    </location>
</feature>
<dbReference type="GO" id="GO:0000978">
    <property type="term" value="F:RNA polymerase II cis-regulatory region sequence-specific DNA binding"/>
    <property type="evidence" value="ECO:0007669"/>
    <property type="project" value="TreeGrafter"/>
</dbReference>
<dbReference type="PANTHER" id="PTHR37784">
    <property type="entry name" value="PROTEIN MSN1"/>
    <property type="match status" value="1"/>
</dbReference>
<feature type="domain" description="Transcription activator GCR1-like" evidence="2">
    <location>
        <begin position="357"/>
        <end position="422"/>
    </location>
</feature>
<organism evidence="3 4">
    <name type="scientific">Linnemannia schmuckeri</name>
    <dbReference type="NCBI Taxonomy" id="64567"/>
    <lineage>
        <taxon>Eukaryota</taxon>
        <taxon>Fungi</taxon>
        <taxon>Fungi incertae sedis</taxon>
        <taxon>Mucoromycota</taxon>
        <taxon>Mortierellomycotina</taxon>
        <taxon>Mortierellomycetes</taxon>
        <taxon>Mortierellales</taxon>
        <taxon>Mortierellaceae</taxon>
        <taxon>Linnemannia</taxon>
    </lineage>
</organism>